<dbReference type="Proteomes" id="UP001516023">
    <property type="component" value="Unassembled WGS sequence"/>
</dbReference>
<dbReference type="PRINTS" id="PR00081">
    <property type="entry name" value="GDHRDH"/>
</dbReference>
<dbReference type="Pfam" id="PF00106">
    <property type="entry name" value="adh_short"/>
    <property type="match status" value="1"/>
</dbReference>
<accession>A0ABD3PD07</accession>
<sequence length="354" mass="38407">MSIVHVLSLFLMHAAHVANALASPTKSYLVTGANKGQGLALCERILTEHSDTHVFLCSRDEGRGEAAKQSLLQLLADKNAAERIDVVPLDVTSDSSVQTALSAVRSTLSARSRDKHPLQLCGIVSNAGILWGHPLEDLIEVCATGVKRVLDAFVPLVNDQCNDSGGEEGRVVVVTSGLGPLMHQYSGEERQSALMSSDCTWESTILPMIHICLDAYASTKESTLEKRIKAFNAIQFPGGPFADSAPDFHMYGLSKMFGDAYMRVVARKYPKLRVTSVDPGLVYTDLILRMPKYEGKGKGETGAQSPHEGVEATMRLLFDKDAGKGEGSGKLYALSKDRTKLVFSDINKMPQKQP</sequence>
<feature type="chain" id="PRO_5044724939" description="Protochlorophyllide reductase" evidence="4">
    <location>
        <begin position="23"/>
        <end position="354"/>
    </location>
</feature>
<keyword evidence="3" id="KW-0560">Oxidoreductase</keyword>
<evidence type="ECO:0000256" key="1">
    <source>
        <dbReference type="ARBA" id="ARBA00006484"/>
    </source>
</evidence>
<evidence type="ECO:0000256" key="2">
    <source>
        <dbReference type="ARBA" id="ARBA00022857"/>
    </source>
</evidence>
<comment type="caution">
    <text evidence="5">The sequence shown here is derived from an EMBL/GenBank/DDBJ whole genome shotgun (WGS) entry which is preliminary data.</text>
</comment>
<protein>
    <recommendedName>
        <fullName evidence="8">Protochlorophyllide reductase</fullName>
    </recommendedName>
</protein>
<name>A0ABD3PD07_9STRA</name>
<keyword evidence="2" id="KW-0521">NADP</keyword>
<evidence type="ECO:0000313" key="6">
    <source>
        <dbReference type="EMBL" id="KAL3799580.1"/>
    </source>
</evidence>
<evidence type="ECO:0000256" key="4">
    <source>
        <dbReference type="SAM" id="SignalP"/>
    </source>
</evidence>
<dbReference type="PANTHER" id="PTHR43490:SF135">
    <property type="entry name" value="OS02G0640800 PROTEIN"/>
    <property type="match status" value="1"/>
</dbReference>
<organism evidence="5 7">
    <name type="scientific">Cyclotella cryptica</name>
    <dbReference type="NCBI Taxonomy" id="29204"/>
    <lineage>
        <taxon>Eukaryota</taxon>
        <taxon>Sar</taxon>
        <taxon>Stramenopiles</taxon>
        <taxon>Ochrophyta</taxon>
        <taxon>Bacillariophyta</taxon>
        <taxon>Coscinodiscophyceae</taxon>
        <taxon>Thalassiosirophycidae</taxon>
        <taxon>Stephanodiscales</taxon>
        <taxon>Stephanodiscaceae</taxon>
        <taxon>Cyclotella</taxon>
    </lineage>
</organism>
<evidence type="ECO:0000256" key="3">
    <source>
        <dbReference type="ARBA" id="ARBA00023002"/>
    </source>
</evidence>
<dbReference type="EMBL" id="JABMIG020000212">
    <property type="protein sequence ID" value="KAL3785659.1"/>
    <property type="molecule type" value="Genomic_DNA"/>
</dbReference>
<reference evidence="5 7" key="1">
    <citation type="journal article" date="2020" name="G3 (Bethesda)">
        <title>Improved Reference Genome for Cyclotella cryptica CCMP332, a Model for Cell Wall Morphogenesis, Salinity Adaptation, and Lipid Production in Diatoms (Bacillariophyta).</title>
        <authorList>
            <person name="Roberts W.R."/>
            <person name="Downey K.M."/>
            <person name="Ruck E.C."/>
            <person name="Traller J.C."/>
            <person name="Alverson A.J."/>
        </authorList>
    </citation>
    <scope>NUCLEOTIDE SEQUENCE [LARGE SCALE GENOMIC DNA]</scope>
    <source>
        <strain evidence="5 7">CCMP332</strain>
    </source>
</reference>
<feature type="signal peptide" evidence="4">
    <location>
        <begin position="1"/>
        <end position="22"/>
    </location>
</feature>
<reference evidence="5" key="2">
    <citation type="submission" date="2024-11" db="EMBL/GenBank/DDBJ databases">
        <authorList>
            <person name="Roberts W.R."/>
            <person name="Alverson A.J."/>
        </authorList>
    </citation>
    <scope>NUCLEOTIDE SEQUENCE</scope>
    <source>
        <strain evidence="5">CCMP332</strain>
    </source>
</reference>
<comment type="similarity">
    <text evidence="1">Belongs to the short-chain dehydrogenases/reductases (SDR) family.</text>
</comment>
<dbReference type="AlphaFoldDB" id="A0ABD3PD07"/>
<dbReference type="EMBL" id="JABMIG020000038">
    <property type="protein sequence ID" value="KAL3799580.1"/>
    <property type="molecule type" value="Genomic_DNA"/>
</dbReference>
<evidence type="ECO:0008006" key="8">
    <source>
        <dbReference type="Google" id="ProtNLM"/>
    </source>
</evidence>
<dbReference type="PANTHER" id="PTHR43490">
    <property type="entry name" value="(+)-NEOMENTHOL DEHYDROGENASE"/>
    <property type="match status" value="1"/>
</dbReference>
<evidence type="ECO:0000313" key="5">
    <source>
        <dbReference type="EMBL" id="KAL3785659.1"/>
    </source>
</evidence>
<keyword evidence="4" id="KW-0732">Signal</keyword>
<proteinExistence type="inferred from homology"/>
<dbReference type="GO" id="GO:0016491">
    <property type="term" value="F:oxidoreductase activity"/>
    <property type="evidence" value="ECO:0007669"/>
    <property type="project" value="UniProtKB-KW"/>
</dbReference>
<dbReference type="Gene3D" id="3.40.50.720">
    <property type="entry name" value="NAD(P)-binding Rossmann-like Domain"/>
    <property type="match status" value="1"/>
</dbReference>
<keyword evidence="7" id="KW-1185">Reference proteome</keyword>
<gene>
    <name evidence="5" type="ORF">HJC23_001930</name>
    <name evidence="6" type="ORF">HJC23_008707</name>
</gene>
<dbReference type="SUPFAM" id="SSF51735">
    <property type="entry name" value="NAD(P)-binding Rossmann-fold domains"/>
    <property type="match status" value="1"/>
</dbReference>
<evidence type="ECO:0000313" key="7">
    <source>
        <dbReference type="Proteomes" id="UP001516023"/>
    </source>
</evidence>
<dbReference type="InterPro" id="IPR036291">
    <property type="entry name" value="NAD(P)-bd_dom_sf"/>
</dbReference>
<dbReference type="InterPro" id="IPR002347">
    <property type="entry name" value="SDR_fam"/>
</dbReference>